<name>A0ABP5F5S3_9MICO</name>
<evidence type="ECO:0000313" key="2">
    <source>
        <dbReference type="EMBL" id="GAA2014555.1"/>
    </source>
</evidence>
<dbReference type="SUPFAM" id="SSF51430">
    <property type="entry name" value="NAD(P)-linked oxidoreductase"/>
    <property type="match status" value="1"/>
</dbReference>
<dbReference type="Gene3D" id="3.20.20.100">
    <property type="entry name" value="NADP-dependent oxidoreductase domain"/>
    <property type="match status" value="1"/>
</dbReference>
<feature type="domain" description="NADP-dependent oxidoreductase" evidence="1">
    <location>
        <begin position="42"/>
        <end position="259"/>
    </location>
</feature>
<dbReference type="EMBL" id="BAAANO010000035">
    <property type="protein sequence ID" value="GAA2014555.1"/>
    <property type="molecule type" value="Genomic_DNA"/>
</dbReference>
<reference evidence="3" key="1">
    <citation type="journal article" date="2019" name="Int. J. Syst. Evol. Microbiol.">
        <title>The Global Catalogue of Microorganisms (GCM) 10K type strain sequencing project: providing services to taxonomists for standard genome sequencing and annotation.</title>
        <authorList>
            <consortium name="The Broad Institute Genomics Platform"/>
            <consortium name="The Broad Institute Genome Sequencing Center for Infectious Disease"/>
            <person name="Wu L."/>
            <person name="Ma J."/>
        </authorList>
    </citation>
    <scope>NUCLEOTIDE SEQUENCE [LARGE SCALE GENOMIC DNA]</scope>
    <source>
        <strain evidence="3">JCM 14546</strain>
    </source>
</reference>
<protein>
    <recommendedName>
        <fullName evidence="1">NADP-dependent oxidoreductase domain-containing protein</fullName>
    </recommendedName>
</protein>
<dbReference type="PANTHER" id="PTHR43364">
    <property type="entry name" value="NADH-SPECIFIC METHYLGLYOXAL REDUCTASE-RELATED"/>
    <property type="match status" value="1"/>
</dbReference>
<organism evidence="2 3">
    <name type="scientific">Brevibacterium samyangense</name>
    <dbReference type="NCBI Taxonomy" id="366888"/>
    <lineage>
        <taxon>Bacteria</taxon>
        <taxon>Bacillati</taxon>
        <taxon>Actinomycetota</taxon>
        <taxon>Actinomycetes</taxon>
        <taxon>Micrococcales</taxon>
        <taxon>Brevibacteriaceae</taxon>
        <taxon>Brevibacterium</taxon>
    </lineage>
</organism>
<dbReference type="InterPro" id="IPR050523">
    <property type="entry name" value="AKR_Detox_Biosynth"/>
</dbReference>
<accession>A0ABP5F5S3</accession>
<dbReference type="PANTHER" id="PTHR43364:SF18">
    <property type="entry name" value="OXIDOREDUCTASE"/>
    <property type="match status" value="1"/>
</dbReference>
<proteinExistence type="predicted"/>
<evidence type="ECO:0000313" key="3">
    <source>
        <dbReference type="Proteomes" id="UP001500755"/>
    </source>
</evidence>
<dbReference type="Pfam" id="PF00248">
    <property type="entry name" value="Aldo_ket_red"/>
    <property type="match status" value="1"/>
</dbReference>
<dbReference type="InterPro" id="IPR023210">
    <property type="entry name" value="NADP_OxRdtase_dom"/>
</dbReference>
<sequence length="267" mass="27228">MLGVYTGSGGSLLELPPAHLPAADVLGELSVPAGLTVCARVGGHAGLGRAALLGQTRDLLTRTGREAIDLLVLDGFDPVTPLEETASALDTLLTRGDVVHVAVAGANAWQLACAAGAGLPVTAVLTEWSLLARGSEDLVEAAEYLGIGVIAGAALGHGVLTGKYASRTPADSRAANDAGRGTSALEDYLGPVARSVVNGVVKAATGLGVTPLDVALAWNRSLPVASSLVAPRTSTQLEEILRSALVLEPEIREALDQISEPLRLAMR</sequence>
<keyword evidence="3" id="KW-1185">Reference proteome</keyword>
<comment type="caution">
    <text evidence="2">The sequence shown here is derived from an EMBL/GenBank/DDBJ whole genome shotgun (WGS) entry which is preliminary data.</text>
</comment>
<dbReference type="Proteomes" id="UP001500755">
    <property type="component" value="Unassembled WGS sequence"/>
</dbReference>
<dbReference type="InterPro" id="IPR036812">
    <property type="entry name" value="NAD(P)_OxRdtase_dom_sf"/>
</dbReference>
<evidence type="ECO:0000259" key="1">
    <source>
        <dbReference type="Pfam" id="PF00248"/>
    </source>
</evidence>
<gene>
    <name evidence="2" type="ORF">GCM10009755_27860</name>
</gene>